<evidence type="ECO:0000259" key="3">
    <source>
        <dbReference type="PROSITE" id="PS50977"/>
    </source>
</evidence>
<dbReference type="EMBL" id="WBZC01000004">
    <property type="protein sequence ID" value="KAB3538566.1"/>
    <property type="molecule type" value="Genomic_DNA"/>
</dbReference>
<comment type="caution">
    <text evidence="4">The sequence shown here is derived from an EMBL/GenBank/DDBJ whole genome shotgun (WGS) entry which is preliminary data.</text>
</comment>
<dbReference type="RefSeq" id="WP_151859793.1">
    <property type="nucleotide sequence ID" value="NZ_WBZC01000004.1"/>
</dbReference>
<keyword evidence="5" id="KW-1185">Reference proteome</keyword>
<gene>
    <name evidence="4" type="ORF">F8154_01350</name>
</gene>
<name>A0A6I0FH52_9FIRM</name>
<proteinExistence type="predicted"/>
<feature type="DNA-binding region" description="H-T-H motif" evidence="2">
    <location>
        <begin position="34"/>
        <end position="53"/>
    </location>
</feature>
<dbReference type="InterPro" id="IPR001647">
    <property type="entry name" value="HTH_TetR"/>
</dbReference>
<dbReference type="SUPFAM" id="SSF46689">
    <property type="entry name" value="Homeodomain-like"/>
    <property type="match status" value="1"/>
</dbReference>
<dbReference type="Pfam" id="PF00440">
    <property type="entry name" value="TetR_N"/>
    <property type="match status" value="1"/>
</dbReference>
<protein>
    <submittedName>
        <fullName evidence="4">TetR/AcrR family transcriptional regulator</fullName>
    </submittedName>
</protein>
<evidence type="ECO:0000313" key="5">
    <source>
        <dbReference type="Proteomes" id="UP000432715"/>
    </source>
</evidence>
<evidence type="ECO:0000313" key="4">
    <source>
        <dbReference type="EMBL" id="KAB3538566.1"/>
    </source>
</evidence>
<dbReference type="InterPro" id="IPR009057">
    <property type="entry name" value="Homeodomain-like_sf"/>
</dbReference>
<organism evidence="4 5">
    <name type="scientific">Alkaliphilus pronyensis</name>
    <dbReference type="NCBI Taxonomy" id="1482732"/>
    <lineage>
        <taxon>Bacteria</taxon>
        <taxon>Bacillati</taxon>
        <taxon>Bacillota</taxon>
        <taxon>Clostridia</taxon>
        <taxon>Peptostreptococcales</taxon>
        <taxon>Natronincolaceae</taxon>
        <taxon>Alkaliphilus</taxon>
    </lineage>
</organism>
<reference evidence="4 5" key="1">
    <citation type="submission" date="2019-10" db="EMBL/GenBank/DDBJ databases">
        <title>Alkaliphilus serpentinus sp. nov. and Alkaliphilus pronyensis sp. nov., two novel anaerobic alkaliphilic species isolated from the serpentinized-hosted hydrothermal field of the Prony Bay (New Caledonia).</title>
        <authorList>
            <person name="Postec A."/>
        </authorList>
    </citation>
    <scope>NUCLEOTIDE SEQUENCE [LARGE SCALE GENOMIC DNA]</scope>
    <source>
        <strain evidence="4 5">LacV</strain>
    </source>
</reference>
<accession>A0A6I0FH52</accession>
<dbReference type="OrthoDB" id="9812484at2"/>
<feature type="domain" description="HTH tetR-type" evidence="3">
    <location>
        <begin position="11"/>
        <end position="71"/>
    </location>
</feature>
<dbReference type="Proteomes" id="UP000432715">
    <property type="component" value="Unassembled WGS sequence"/>
</dbReference>
<dbReference type="PROSITE" id="PS50977">
    <property type="entry name" value="HTH_TETR_2"/>
    <property type="match status" value="1"/>
</dbReference>
<dbReference type="AlphaFoldDB" id="A0A6I0FH52"/>
<keyword evidence="1 2" id="KW-0238">DNA-binding</keyword>
<evidence type="ECO:0000256" key="1">
    <source>
        <dbReference type="ARBA" id="ARBA00023125"/>
    </source>
</evidence>
<dbReference type="Gene3D" id="1.10.357.10">
    <property type="entry name" value="Tetracycline Repressor, domain 2"/>
    <property type="match status" value="1"/>
</dbReference>
<evidence type="ECO:0000256" key="2">
    <source>
        <dbReference type="PROSITE-ProRule" id="PRU00335"/>
    </source>
</evidence>
<dbReference type="GO" id="GO:0003677">
    <property type="term" value="F:DNA binding"/>
    <property type="evidence" value="ECO:0007669"/>
    <property type="project" value="UniProtKB-UniRule"/>
</dbReference>
<sequence>MPTETYFNLSKEKQKRVYKAVFDEYSRVPLEEVSVKNIATSADIPRGSFYHYFIDKEEALAFLISETQKQRRFELESIVSSSQLNIYDLIEALFISEINKLKNKEESNRVLLLKQIIKSAKATSIFYNSMIISILHHPMLEKCWNNLLLKVDSKELRKSVFELLFASLKDCILVAIDDESKIDDSINSFKMKMQIISLGVNNMVEKQR</sequence>